<accession>A0A2V3U4X9</accession>
<reference evidence="2 3" key="1">
    <citation type="submission" date="2018-05" db="EMBL/GenBank/DDBJ databases">
        <title>Genomic Encyclopedia of Type Strains, Phase IV (KMG-IV): sequencing the most valuable type-strain genomes for metagenomic binning, comparative biology and taxonomic classification.</title>
        <authorList>
            <person name="Goeker M."/>
        </authorList>
    </citation>
    <scope>NUCLEOTIDE SEQUENCE [LARGE SCALE GENOMIC DNA]</scope>
    <source>
        <strain evidence="2 3">DSM 6462</strain>
    </source>
</reference>
<dbReference type="Gene3D" id="3.40.50.300">
    <property type="entry name" value="P-loop containing nucleotide triphosphate hydrolases"/>
    <property type="match status" value="1"/>
</dbReference>
<comment type="caution">
    <text evidence="2">The sequence shown here is derived from an EMBL/GenBank/DDBJ whole genome shotgun (WGS) entry which is preliminary data.</text>
</comment>
<organism evidence="2 3">
    <name type="scientific">Chelatococcus asaccharovorans</name>
    <dbReference type="NCBI Taxonomy" id="28210"/>
    <lineage>
        <taxon>Bacteria</taxon>
        <taxon>Pseudomonadati</taxon>
        <taxon>Pseudomonadota</taxon>
        <taxon>Alphaproteobacteria</taxon>
        <taxon>Hyphomicrobiales</taxon>
        <taxon>Chelatococcaceae</taxon>
        <taxon>Chelatococcus</taxon>
    </lineage>
</organism>
<keyword evidence="1" id="KW-0175">Coiled coil</keyword>
<feature type="coiled-coil region" evidence="1">
    <location>
        <begin position="232"/>
        <end position="266"/>
    </location>
</feature>
<dbReference type="Proteomes" id="UP000248021">
    <property type="component" value="Unassembled WGS sequence"/>
</dbReference>
<evidence type="ECO:0008006" key="4">
    <source>
        <dbReference type="Google" id="ProtNLM"/>
    </source>
</evidence>
<proteinExistence type="predicted"/>
<gene>
    <name evidence="2" type="ORF">C7450_11656</name>
</gene>
<dbReference type="SUPFAM" id="SSF52540">
    <property type="entry name" value="P-loop containing nucleoside triphosphate hydrolases"/>
    <property type="match status" value="1"/>
</dbReference>
<evidence type="ECO:0000313" key="2">
    <source>
        <dbReference type="EMBL" id="PXW52482.1"/>
    </source>
</evidence>
<dbReference type="InterPro" id="IPR027417">
    <property type="entry name" value="P-loop_NTPase"/>
</dbReference>
<protein>
    <recommendedName>
        <fullName evidence="4">AAA domain-containing protein</fullName>
    </recommendedName>
</protein>
<dbReference type="AlphaFoldDB" id="A0A2V3U4X9"/>
<dbReference type="EMBL" id="QJJK01000016">
    <property type="protein sequence ID" value="PXW52482.1"/>
    <property type="molecule type" value="Genomic_DNA"/>
</dbReference>
<dbReference type="RefSeq" id="WP_210206567.1">
    <property type="nucleotide sequence ID" value="NZ_JAHBRY010000001.1"/>
</dbReference>
<keyword evidence="3" id="KW-1185">Reference proteome</keyword>
<sequence length="568" mass="64179">MKSLKLRRLSLLSKKERKGRIEKFDDGSNVVIGENDTGKSCLIKSIYGALAAPATKINPRWNSIDPIARLDFSVDADDYTIVQHGKFIALFDADARMLWCHTAVTAQIGPKIAELLDFGIRLATKQQTVVVPPPAFSFMPFYVDQDTGWQSSWISFAGVQMIPNYKRDIVEFHTGIRPKEFYAAKIVRDEALRKQADLVAEQRALARAARRLQDRRRPVGLDFRPEVFEDHITELTEEVTHLEEGHSQIRRELSALQSRKAVLVEEVSVARSALSDLEADYRYATKLEGEVICPTCGTEHENDFAAKFGLLADAEMCRTIITDSSAELERISVHTKDTVARLGEFQMQIGRINGLLEETRGDIKLRDMLEDESERILDVTIKDEDRALIEAIGQAAHEIDEANERMGSFERHGRRAQIEEFFGERLREFAEELKVSNAVSGITPRVDMTIRDTGSDLPRAQLAYYYAILHTVAKYSTACMCPIILDTPLQQDQDDENARRMIRFAIERRPKDTQLVLGTVKLHGVVYDGHRIVTVDKDSLLQASSYDEARAEIDPLVDQMFGQGSLGF</sequence>
<evidence type="ECO:0000313" key="3">
    <source>
        <dbReference type="Proteomes" id="UP000248021"/>
    </source>
</evidence>
<evidence type="ECO:0000256" key="1">
    <source>
        <dbReference type="SAM" id="Coils"/>
    </source>
</evidence>
<name>A0A2V3U4X9_9HYPH</name>